<dbReference type="SUPFAM" id="SSF49464">
    <property type="entry name" value="Carboxypeptidase regulatory domain-like"/>
    <property type="match status" value="1"/>
</dbReference>
<keyword evidence="1" id="KW-0812">Transmembrane</keyword>
<feature type="transmembrane region" description="Helical" evidence="1">
    <location>
        <begin position="573"/>
        <end position="592"/>
    </location>
</feature>
<dbReference type="Gene3D" id="2.60.40.1120">
    <property type="entry name" value="Carboxypeptidase-like, regulatory domain"/>
    <property type="match status" value="1"/>
</dbReference>
<dbReference type="Pfam" id="PF11617">
    <property type="entry name" value="Cu-binding_MopE"/>
    <property type="match status" value="4"/>
</dbReference>
<dbReference type="InterPro" id="IPR021655">
    <property type="entry name" value="Put_metal-bd"/>
</dbReference>
<dbReference type="Pfam" id="PF13620">
    <property type="entry name" value="CarboxypepD_reg"/>
    <property type="match status" value="1"/>
</dbReference>
<gene>
    <name evidence="2" type="ORF">MSIBF_A3670002</name>
</gene>
<reference evidence="2" key="1">
    <citation type="submission" date="2014-09" db="EMBL/GenBank/DDBJ databases">
        <authorList>
            <person name="Probst J Alexander"/>
        </authorList>
    </citation>
    <scope>NUCLEOTIDE SEQUENCE</scope>
</reference>
<dbReference type="InterPro" id="IPR008969">
    <property type="entry name" value="CarboxyPept-like_regulatory"/>
</dbReference>
<sequence length="605" mass="63986">MNPGANETAYGIDGKNNDCNGTIDDCSPLNSSISTQIYCNASGIMNYKKEFNTTCSAGYECLSNNCTSGKCAGYLCYGDADGDTFGNATNTTTTANATCPSGYVNNSNDCNDNNSAINPNTVWYFDYDNDGYGNATNNATNCTKPSGNWILNNQDCNDNNSAINPNTVWYFDYDNDGYGNATHNVTSCTKPSAGNWVLNNQDCNDGNNATHPGATEKIGYSYTTSDGIDNDCDGITDEKCDTNADCGTNYYCSGHTCYKESSTGGYTGVVSLVDPPSDGGTTTILKEFSGEIPKETEGLTLTLNFGKNASGANVIATVGNKTSKSTANVNGTVTITLPGYGQGEITISKSGCKNLTKTINVYAGTLNITKISGEKHGDEFKFKVTTKDGNPVKDATVEVYGQTLKTDASGIVKTIVKTIQAGLGASSSANDYKGSTVSFDVKAKGTLKADVPKKVTQGDTITIIVTDENNNPVPNAKVTINSVEKTADANGKIEYKVTTTSLTLKAESEGYIPSEQTSVTVEAKIECGNGKCEAGETKENCAKDCIVCGDNVCDTGENYESCSKDCPKPADNTLLIVGILIVILLIAAYYFLVMRKKKGGEEESK</sequence>
<keyword evidence="1" id="KW-1133">Transmembrane helix</keyword>
<keyword evidence="1" id="KW-0472">Membrane</keyword>
<evidence type="ECO:0000256" key="1">
    <source>
        <dbReference type="SAM" id="Phobius"/>
    </source>
</evidence>
<organism evidence="2">
    <name type="scientific">groundwater metagenome</name>
    <dbReference type="NCBI Taxonomy" id="717931"/>
    <lineage>
        <taxon>unclassified sequences</taxon>
        <taxon>metagenomes</taxon>
        <taxon>ecological metagenomes</taxon>
    </lineage>
</organism>
<dbReference type="EMBL" id="CCXY01000298">
    <property type="protein sequence ID" value="CEG13321.1"/>
    <property type="molecule type" value="Genomic_DNA"/>
</dbReference>
<evidence type="ECO:0000313" key="2">
    <source>
        <dbReference type="EMBL" id="CEG13321.1"/>
    </source>
</evidence>
<protein>
    <submittedName>
        <fullName evidence="2">Uncharacterized protein</fullName>
    </submittedName>
</protein>
<proteinExistence type="predicted"/>
<accession>A0A098ECS9</accession>
<dbReference type="AlphaFoldDB" id="A0A098ECS9"/>
<name>A0A098ECS9_9ZZZZ</name>